<dbReference type="InterPro" id="IPR024618">
    <property type="entry name" value="DUF3857"/>
</dbReference>
<evidence type="ECO:0000259" key="1">
    <source>
        <dbReference type="Pfam" id="PF01841"/>
    </source>
</evidence>
<protein>
    <recommendedName>
        <fullName evidence="4">DUF3857 domain-containing protein</fullName>
    </recommendedName>
</protein>
<comment type="caution">
    <text evidence="3">The sequence shown here is derived from an EMBL/GenBank/DDBJ whole genome shotgun (WGS) entry which is preliminary data.</text>
</comment>
<evidence type="ECO:0008006" key="4">
    <source>
        <dbReference type="Google" id="ProtNLM"/>
    </source>
</evidence>
<feature type="domain" description="Transglutaminase-like" evidence="1">
    <location>
        <begin position="437"/>
        <end position="511"/>
    </location>
</feature>
<accession>A0A644YUU6</accession>
<organism evidence="3">
    <name type="scientific">bioreactor metagenome</name>
    <dbReference type="NCBI Taxonomy" id="1076179"/>
    <lineage>
        <taxon>unclassified sequences</taxon>
        <taxon>metagenomes</taxon>
        <taxon>ecological metagenomes</taxon>
    </lineage>
</organism>
<proteinExistence type="predicted"/>
<gene>
    <name evidence="3" type="ORF">SDC9_78668</name>
</gene>
<dbReference type="EMBL" id="VSSQ01006272">
    <property type="protein sequence ID" value="MPM32109.1"/>
    <property type="molecule type" value="Genomic_DNA"/>
</dbReference>
<dbReference type="Pfam" id="PF12969">
    <property type="entry name" value="DUF3857"/>
    <property type="match status" value="1"/>
</dbReference>
<dbReference type="Gene3D" id="3.10.620.30">
    <property type="match status" value="1"/>
</dbReference>
<feature type="domain" description="DUF3857" evidence="2">
    <location>
        <begin position="228"/>
        <end position="390"/>
    </location>
</feature>
<dbReference type="AlphaFoldDB" id="A0A644YUU6"/>
<dbReference type="InterPro" id="IPR002931">
    <property type="entry name" value="Transglutaminase-like"/>
</dbReference>
<dbReference type="Pfam" id="PF01841">
    <property type="entry name" value="Transglut_core"/>
    <property type="match status" value="1"/>
</dbReference>
<dbReference type="Gene3D" id="2.60.120.1130">
    <property type="match status" value="1"/>
</dbReference>
<dbReference type="Gene3D" id="2.60.40.3140">
    <property type="match status" value="1"/>
</dbReference>
<sequence length="801" mass="87074">MLGFEGINDNIYRGAFSRWPREYLEQFLASTLKRLVPGAELVRYELRPADIRDLGRKLELELEFSVPDFVNIAWGDGVLKLPFLGGGFGALNFLLGDTGLDERHYPLETTSTAGIVEQFELTLPEFLTVAALPQYRGNAAGPLLTERKVEAEKNQIRGSQSIRLAQSSIAPDDYRKLKNTLRELDAGDRQTVVVKRDFAVGAAQLFPNAQSILEPSSVECTVTAPDEYVITTRQRRRVLNYGGVKAFSELNLRFAPSWQQVEFLEGSVTLPDGTVRKVDPASVQVMDLPGNSAAPRYPGEKMMAVSLPGVEPGSVVETAWRSVSRGGAALDRVWELDGNDPALEVGCKLTYPEKLARDLTVNVPEAGFTAVETAAGDGRTLTVTGRNLPMRNLEPGAPPAWCYAPQFGVSAFQYADYAETLAKKFDQLSSGQEQATQLALKLVDGQTEPDAKLRKLRDYVAMNIREAGPVLNRMRLAELSPADVTLKEGYGNSADRAILLWAMLKAAGIAATPVPVADLPALPEVTARLEAVPRNVFTAVLLRVTAGEEELYCNDTNQYDVPGATAHDGDLGLDLSSGELIAIASKAECESSIVSGYDIVCAADGTAEVELTETLYGMEYGAAHKRMTQLTPELRRRYFQERAAELAQGAELLDSSDDFSGYPGKIVIKVRIPAFAARSGDFLCLTLPDGGAGGLLRSAGARTQPYWQPEGIDREYLYRVELPDNIGSYELAGGDWRWECPGAAGGITARSQVDGNILTAERKVKLAPFFLNAAEYPVIGAAQRLLSAEPSRTILVKVVAK</sequence>
<name>A0A644YUU6_9ZZZZ</name>
<evidence type="ECO:0000313" key="3">
    <source>
        <dbReference type="EMBL" id="MPM32109.1"/>
    </source>
</evidence>
<reference evidence="3" key="1">
    <citation type="submission" date="2019-08" db="EMBL/GenBank/DDBJ databases">
        <authorList>
            <person name="Kucharzyk K."/>
            <person name="Murdoch R.W."/>
            <person name="Higgins S."/>
            <person name="Loffler F."/>
        </authorList>
    </citation>
    <scope>NUCLEOTIDE SEQUENCE</scope>
</reference>
<evidence type="ECO:0000259" key="2">
    <source>
        <dbReference type="Pfam" id="PF12969"/>
    </source>
</evidence>